<name>A0AAW5PIX7_9GAMM</name>
<evidence type="ECO:0000313" key="2">
    <source>
        <dbReference type="EMBL" id="MCS4280280.1"/>
    </source>
</evidence>
<protein>
    <recommendedName>
        <fullName evidence="4">DUF2059 domain-containing protein</fullName>
    </recommendedName>
</protein>
<evidence type="ECO:0000313" key="3">
    <source>
        <dbReference type="Proteomes" id="UP001320691"/>
    </source>
</evidence>
<comment type="caution">
    <text evidence="2">The sequence shown here is derived from an EMBL/GenBank/DDBJ whole genome shotgun (WGS) entry which is preliminary data.</text>
</comment>
<feature type="chain" id="PRO_5043621963" description="DUF2059 domain-containing protein" evidence="1">
    <location>
        <begin position="21"/>
        <end position="185"/>
    </location>
</feature>
<dbReference type="Proteomes" id="UP001320691">
    <property type="component" value="Unassembled WGS sequence"/>
</dbReference>
<proteinExistence type="predicted"/>
<feature type="signal peptide" evidence="1">
    <location>
        <begin position="1"/>
        <end position="20"/>
    </location>
</feature>
<keyword evidence="1" id="KW-0732">Signal</keyword>
<organism evidence="2 3">
    <name type="scientific">Stenotrophomonas rhizophila</name>
    <dbReference type="NCBI Taxonomy" id="216778"/>
    <lineage>
        <taxon>Bacteria</taxon>
        <taxon>Pseudomonadati</taxon>
        <taxon>Pseudomonadota</taxon>
        <taxon>Gammaproteobacteria</taxon>
        <taxon>Lysobacterales</taxon>
        <taxon>Lysobacteraceae</taxon>
        <taxon>Stenotrophomonas</taxon>
    </lineage>
</organism>
<evidence type="ECO:0000256" key="1">
    <source>
        <dbReference type="SAM" id="SignalP"/>
    </source>
</evidence>
<reference evidence="2" key="1">
    <citation type="submission" date="2022-08" db="EMBL/GenBank/DDBJ databases">
        <title>Genomic analyses of the natural microbiome of Caenorhabditis elegans.</title>
        <authorList>
            <person name="Samuel B."/>
        </authorList>
    </citation>
    <scope>NUCLEOTIDE SEQUENCE</scope>
    <source>
        <strain evidence="2">BIGb0277</strain>
    </source>
</reference>
<dbReference type="EMBL" id="JANUEK010000005">
    <property type="protein sequence ID" value="MCS4280280.1"/>
    <property type="molecule type" value="Genomic_DNA"/>
</dbReference>
<accession>A0AAW5PIX7</accession>
<evidence type="ECO:0008006" key="4">
    <source>
        <dbReference type="Google" id="ProtNLM"/>
    </source>
</evidence>
<gene>
    <name evidence="2" type="ORF">M2412_002273</name>
</gene>
<sequence>MMRSPALLLSLLCLAGVAQAAPATDAQVQAVVQKLSLGTLGTDMAKLMVDNVPALNALPEADRQCAHAPIQTLLDAQFRRSVIAGLGNEGDQVMAEWSRFLATPAGKGLSSAFAGANPSTIAEKANVDLSEKERAEVAAFLGSPAYTRFIATLDIESELPDDIGVQLAKGLQDQCRIALNPDDIS</sequence>
<dbReference type="RefSeq" id="WP_429000546.1">
    <property type="nucleotide sequence ID" value="NZ_JANUEK010000005.1"/>
</dbReference>
<dbReference type="AlphaFoldDB" id="A0AAW5PIX7"/>